<feature type="region of interest" description="Disordered" evidence="1">
    <location>
        <begin position="1"/>
        <end position="48"/>
    </location>
</feature>
<evidence type="ECO:0000256" key="1">
    <source>
        <dbReference type="SAM" id="MobiDB-lite"/>
    </source>
</evidence>
<dbReference type="GeneID" id="26252108"/>
<accession>W7ECA7</accession>
<dbReference type="RefSeq" id="XP_014554174.1">
    <property type="nucleotide sequence ID" value="XM_014698688.1"/>
</dbReference>
<evidence type="ECO:0000313" key="3">
    <source>
        <dbReference type="Proteomes" id="UP000054337"/>
    </source>
</evidence>
<proteinExistence type="predicted"/>
<sequence>MGMAGPGCKASIGREGNASANGAGVARPARREGPWRGACVSPGAAGERTGRMLPCASSEHEPAVDRPCAVPMQMQMQMDADASARIAFGLARTAGRGDPWACQCQCRPSNYRVLLLHYTSSKLHGHLYVVRRPRLLTHGITTTKTTTGQPGAEAVTRPYLLAPKGPQMSPPTAEPLV</sequence>
<keyword evidence="3" id="KW-1185">Reference proteome</keyword>
<dbReference type="EMBL" id="KI968764">
    <property type="protein sequence ID" value="EUN24649.1"/>
    <property type="molecule type" value="Genomic_DNA"/>
</dbReference>
<dbReference type="Proteomes" id="UP000054337">
    <property type="component" value="Unassembled WGS sequence"/>
</dbReference>
<gene>
    <name evidence="2" type="ORF">COCVIDRAFT_18061</name>
</gene>
<dbReference type="AlphaFoldDB" id="W7ECA7"/>
<name>W7ECA7_BIPV3</name>
<dbReference type="HOGENOM" id="CLU_1517621_0_0_1"/>
<evidence type="ECO:0000313" key="2">
    <source>
        <dbReference type="EMBL" id="EUN24649.1"/>
    </source>
</evidence>
<reference evidence="2 3" key="1">
    <citation type="journal article" date="2013" name="PLoS Genet.">
        <title>Comparative genome structure, secondary metabolite, and effector coding capacity across Cochliobolus pathogens.</title>
        <authorList>
            <person name="Condon B.J."/>
            <person name="Leng Y."/>
            <person name="Wu D."/>
            <person name="Bushley K.E."/>
            <person name="Ohm R.A."/>
            <person name="Otillar R."/>
            <person name="Martin J."/>
            <person name="Schackwitz W."/>
            <person name="Grimwood J."/>
            <person name="MohdZainudin N."/>
            <person name="Xue C."/>
            <person name="Wang R."/>
            <person name="Manning V.A."/>
            <person name="Dhillon B."/>
            <person name="Tu Z.J."/>
            <person name="Steffenson B.J."/>
            <person name="Salamov A."/>
            <person name="Sun H."/>
            <person name="Lowry S."/>
            <person name="LaButti K."/>
            <person name="Han J."/>
            <person name="Copeland A."/>
            <person name="Lindquist E."/>
            <person name="Barry K."/>
            <person name="Schmutz J."/>
            <person name="Baker S.E."/>
            <person name="Ciuffetti L.M."/>
            <person name="Grigoriev I.V."/>
            <person name="Zhong S."/>
            <person name="Turgeon B.G."/>
        </authorList>
    </citation>
    <scope>NUCLEOTIDE SEQUENCE [LARGE SCALE GENOMIC DNA]</scope>
    <source>
        <strain evidence="2 3">FI3</strain>
    </source>
</reference>
<protein>
    <submittedName>
        <fullName evidence="2">Uncharacterized protein</fullName>
    </submittedName>
</protein>
<organism evidence="2 3">
    <name type="scientific">Bipolaris victoriae (strain FI3)</name>
    <name type="common">Victoria blight of oats agent</name>
    <name type="synonym">Cochliobolus victoriae</name>
    <dbReference type="NCBI Taxonomy" id="930091"/>
    <lineage>
        <taxon>Eukaryota</taxon>
        <taxon>Fungi</taxon>
        <taxon>Dikarya</taxon>
        <taxon>Ascomycota</taxon>
        <taxon>Pezizomycotina</taxon>
        <taxon>Dothideomycetes</taxon>
        <taxon>Pleosporomycetidae</taxon>
        <taxon>Pleosporales</taxon>
        <taxon>Pleosporineae</taxon>
        <taxon>Pleosporaceae</taxon>
        <taxon>Bipolaris</taxon>
    </lineage>
</organism>